<dbReference type="RefSeq" id="WP_099065905.1">
    <property type="nucleotide sequence ID" value="NZ_LAHD01000002.1"/>
</dbReference>
<name>A0A9Q5ZH99_NOSLI</name>
<dbReference type="GeneID" id="57092096"/>
<protein>
    <submittedName>
        <fullName evidence="1">Uncharacterized protein</fullName>
    </submittedName>
</protein>
<reference evidence="1 2" key="1">
    <citation type="submission" date="2015-02" db="EMBL/GenBank/DDBJ databases">
        <title>Nostoc linckia genome annotation.</title>
        <authorList>
            <person name="Zhou Z."/>
        </authorList>
    </citation>
    <scope>NUCLEOTIDE SEQUENCE [LARGE SCALE GENOMIC DNA]</scope>
    <source>
        <strain evidence="2">z8</strain>
    </source>
</reference>
<accession>A0A9Q5ZH99</accession>
<dbReference type="Proteomes" id="UP000222310">
    <property type="component" value="Unassembled WGS sequence"/>
</dbReference>
<gene>
    <name evidence="1" type="ORF">VF08_01110</name>
</gene>
<sequence>MSINIWRIISRGVMPNGEKIENAEYIIVEDNFHDRKTNEYIPIASEPLYREDVEELISGERELTDFELTEESVQNYSDEDWEKAQQLEEQEWEKILKEL</sequence>
<evidence type="ECO:0000313" key="2">
    <source>
        <dbReference type="Proteomes" id="UP000222310"/>
    </source>
</evidence>
<dbReference type="EMBL" id="LAHD01000002">
    <property type="protein sequence ID" value="PHK07232.1"/>
    <property type="molecule type" value="Genomic_DNA"/>
</dbReference>
<evidence type="ECO:0000313" key="1">
    <source>
        <dbReference type="EMBL" id="PHK07232.1"/>
    </source>
</evidence>
<proteinExistence type="predicted"/>
<dbReference type="AlphaFoldDB" id="A0A9Q5ZH99"/>
<comment type="caution">
    <text evidence="1">The sequence shown here is derived from an EMBL/GenBank/DDBJ whole genome shotgun (WGS) entry which is preliminary data.</text>
</comment>
<organism evidence="1 2">
    <name type="scientific">Nostoc linckia z8</name>
    <dbReference type="NCBI Taxonomy" id="1628746"/>
    <lineage>
        <taxon>Bacteria</taxon>
        <taxon>Bacillati</taxon>
        <taxon>Cyanobacteriota</taxon>
        <taxon>Cyanophyceae</taxon>
        <taxon>Nostocales</taxon>
        <taxon>Nostocaceae</taxon>
        <taxon>Nostoc</taxon>
    </lineage>
</organism>